<sequence>MREHTHPHRRAVLVGLIGFGAMAGSALAAPAQRVRAVRVDAAPLAAKGVSRYAARVAAAAEPAMRAQFAGLMTADRRAPTAVLQISSISLSSNPGRSFRMLDGEDDWISGAGLLVGPNGAVLRRVPLSISNRGVNGPPVMLLQDEDRRMHELVDKMAYWFARELTD</sequence>
<reference evidence="2" key="1">
    <citation type="submission" date="2024-06" db="EMBL/GenBank/DDBJ databases">
        <title>Methylostella associata gen. nov., sp. nov., a novel Ancalomicrobiaceae-affiliated facultatively methylotrophic bacteria that feed on methanotrophs of the genus Methylococcus.</title>
        <authorList>
            <person name="Saltykova V."/>
            <person name="Danilova O.V."/>
            <person name="Oshkin I.Y."/>
            <person name="Belova S.E."/>
            <person name="Pimenov N.V."/>
            <person name="Dedysh S.N."/>
        </authorList>
    </citation>
    <scope>NUCLEOTIDE SEQUENCE</scope>
    <source>
        <strain evidence="2">S20</strain>
    </source>
</reference>
<keyword evidence="1" id="KW-0732">Signal</keyword>
<dbReference type="KEGG" id="mflg:ABS361_20945"/>
<proteinExistence type="predicted"/>
<evidence type="ECO:0000313" key="2">
    <source>
        <dbReference type="EMBL" id="XBY44448.1"/>
    </source>
</evidence>
<name>A0AAU7X9M6_9HYPH</name>
<evidence type="ECO:0000256" key="1">
    <source>
        <dbReference type="SAM" id="SignalP"/>
    </source>
</evidence>
<dbReference type="AlphaFoldDB" id="A0AAU7X9M6"/>
<dbReference type="EMBL" id="CP158568">
    <property type="protein sequence ID" value="XBY44448.1"/>
    <property type="molecule type" value="Genomic_DNA"/>
</dbReference>
<dbReference type="PROSITE" id="PS51318">
    <property type="entry name" value="TAT"/>
    <property type="match status" value="1"/>
</dbReference>
<feature type="signal peptide" evidence="1">
    <location>
        <begin position="1"/>
        <end position="28"/>
    </location>
</feature>
<gene>
    <name evidence="2" type="ORF">ABS361_20945</name>
</gene>
<dbReference type="RefSeq" id="WP_407049541.1">
    <property type="nucleotide sequence ID" value="NZ_CP158568.1"/>
</dbReference>
<organism evidence="2">
    <name type="scientific">Methyloraptor flagellatus</name>
    <dbReference type="NCBI Taxonomy" id="3162530"/>
    <lineage>
        <taxon>Bacteria</taxon>
        <taxon>Pseudomonadati</taxon>
        <taxon>Pseudomonadota</taxon>
        <taxon>Alphaproteobacteria</taxon>
        <taxon>Hyphomicrobiales</taxon>
        <taxon>Ancalomicrobiaceae</taxon>
        <taxon>Methyloraptor</taxon>
    </lineage>
</organism>
<feature type="chain" id="PRO_5043717183" description="DUF302 domain-containing protein" evidence="1">
    <location>
        <begin position="29"/>
        <end position="166"/>
    </location>
</feature>
<protein>
    <recommendedName>
        <fullName evidence="3">DUF302 domain-containing protein</fullName>
    </recommendedName>
</protein>
<evidence type="ECO:0008006" key="3">
    <source>
        <dbReference type="Google" id="ProtNLM"/>
    </source>
</evidence>
<dbReference type="InterPro" id="IPR006311">
    <property type="entry name" value="TAT_signal"/>
</dbReference>
<accession>A0AAU7X9M6</accession>